<evidence type="ECO:0000256" key="2">
    <source>
        <dbReference type="SAM" id="MobiDB-lite"/>
    </source>
</evidence>
<dbReference type="InterPro" id="IPR022385">
    <property type="entry name" value="Rhs_assc_core"/>
</dbReference>
<feature type="domain" description="Teneurin-like YD-shell" evidence="5">
    <location>
        <begin position="1465"/>
        <end position="1610"/>
    </location>
</feature>
<gene>
    <name evidence="6" type="primary">rhsC</name>
    <name evidence="6" type="ORF">CNLFYP112_02989</name>
</gene>
<dbReference type="EC" id="3.1.-.-" evidence="6"/>
<dbReference type="Pfam" id="PF20148">
    <property type="entry name" value="DUF6531"/>
    <property type="match status" value="1"/>
</dbReference>
<sequence>MQRQKKKITKSILCILLSIMMALQGTEPIFVQAKEMIENAPRDVDFSKPEALTEEEVGMDTDSSGEKSKKETESGAEQQAEESQETATKEQKTNEPEVELKEPQDYYPLPEEPEGELVDYNEYSRTYKTGDKQYTTVYGGYVGTYENKDGDTELVDNTLVKPDEADTPASKEAQTVGTVSEKSFAGEKEVYQNKANDYAIILPKQMTEDEGVVIEKGNSKIAIIPLDGDYTNSVVKDNAILYNEVYEDTDVQYTVLDNNIKEDIVLQKPSEKDVYEYELQIPGCEAEIKDNQVYIYSKGKSVTNAKYLLEAPSMEDASGEISFQIILELREENGKTILSVKPDMEWLLSEERQYPVRIDPTPVEIQKSAFTMIGVEEGSPNSQIGDNNYPYVGFDDGIKSGNLEAFGSAHQNCRTYIKVNDNFSQIPKDSKIDSATFSVSQRTAFSGGQSQFGLYRVDQSWNESITWKTKPTALTFQDVQNASSSRNTYVNYNVKDLVNDWVQGTYTNNGMAVVAIAEANNLGAAMQCEVLWNKYSVYGPKISIQWSPAEDPYLRDMSLDDTTILLRPMTEKNVSGKLKFDAVFADGLAKSQSLVEYYLLPDEEAEESHHITDAKPLYSFPDSTEFNKQFPEANKYYSKDSNWQSALYSGLTKDKLYKIKAKAAKEIDGKLVVGKEVTSDSFVIYEVKQFDTFPKIAKYYGVPLVNIMKDNQVMDALVVANNTIFIRNPQTNVPYSPPPLTDQDKMRIDGALMGRGLHCEFGFEPVNLNTGNFYMNQTDASMKELNGEFSIVRSYNSKGTDQNSMFGRGWSFNYDQSLSQMEDGSILFMRGDGSYLFFTKNEDGTYTAPDGYVYDLEAVSYKDTDHDYIGWEVTDADQSVWSFDKYGMLRFVTDVNGFKTTLDYDEEYNLNKIMTPSGKEFGIKQNPFGYIEKLTLPDGGVVSYKYDDKGNLISVKNPNGDTREYQYDADSRMTSWKDENGNTVIKNTYDKEGRVTKQVDGNKGEATFEYGKFTTTTIDNEGNKTVYQYDEQYRTISITYPDGTTCKKSYNAENQLEKEITAAGTKSYTYDAFGNVATETREDGKSAFYTYNEQNKLISVTGYNGETVTYTYDAAGNMTVSTKPDGTKLTHAYDSLHRMISQTDGRGVTTTYTYDGPNMTGYVDGNGNKWTFTYDAMNRALTMTDPLGHTTSNGYDAAGRLISKTAANGGVTAYILDGVGNITSSTDAMGNTTTYTYDKMYNMLSGTDPKGNTISYKYDKNNQQVEATDAKGNTITYAYDSMGRVIEETNADFGTKLYVYDKAGNLERYTDGEGHATVSEFNPLGFVTKSTDALGNVTQYVYDALGNETKTIYGDGSSVQKSYDSCGRLAQETDELGAVLTYTYDGADNLISKADDSGRTWTYTYDNVGNMLTETNPEGGIITYTYDAVGNIITSTDEEGRTETYSYDAAGNVTGVKDALGLTSSMEYDLNGNLVKTVDENGNVSIMTYDTNGNMVAVKDPKGNLTAMKYDAADNLEQTIDALKGKTSYEYDSMGNSKKMTDALGNEYSYVYDKNGNNTSSVLPTGDKVKMEYDAIGQLVKCTDAQGLVITYKYDGAGRMIHSSDNGGSSMDYTYDAAGNVLSQTDELGRTATYEYDKYGRLLKLTEADGSVTTYEYDVMDRITAVTDAEGHRITYVYDKTGNQLSMTKEEEAVYQYAYDKKDRVIEQIDPLGAATTFKYDGNGNVIESVDGNGTKTTFTYDANDNLISKTDGNGNSTSYEYDELNRKIKEISPLQEIQEYRYDALGNLTKHKDPTELITEYKYDSLGNMTEEISPKGAVTKYSYDKHGNVISTTDPKGNQTVYSVDLNDNVTKMIQANGGEYSYDYDKAGRLKSVISPLGYRKDFTYDKADNIVKETDSLNSTTTYTYDRLHNMKSAVNPMEGKSNFEYDKFGNLISETDPLGRTSTYTYDLVGRMIKSADPMNKITEFTYDPVGNIISMTKPGNRKTSYGYDRNYNVTSVTDPMGYVEKTVYDKDNRITEETDALGQKESYVYDKDGRVTSVTDKRGFTNGFTYDAHGNIQVVTDKTGLRSHLEYDFNDNLTKVTDALGGVTTYGYDNMNNLISFTNAAGKKTDYTYDLEGNLTSIKDPAGRTEKFGYDEKGRLTSHIQVSGKKISYDYDKLNDLLEKSYKDAKGEEAEEKVTYAYNSAGERVSMQDQTGKSTYEYDALGRITKVKNGSDKEVTYIYNEADNLQEIGYPDGTKVAYEYDLNDNLIKLTDRKGKITEYRHDALNRVTEVIRSNGTKTTVTYDALDHVTKIVNVCGSCQKEISSYEYKYNDQGYVVSETASELEAGTKKLPDWEDWYNWGDSCKESSKADCEHQEKTIKSTRTYEYDDNWELTRCTEKVEGGKNTVHNYSYDKIGNRTSYERIEDGISKVKFKYKYNDSNQLIKRTNAKIWGDPGTVYHYDKDGNLIQECDKTNHAKPLTYEYTAENRLAVVREGGTVLMAAMYDGDNNRVFEIDNTYNWEDCYGDEVLIPESERTENGDSPKEELAALIKGGADAKGYTLTEYINDINRENTEVLAEYSADNRVRQAYTYGESGIGERVSVDKSEESSYYLYDGRNSVTSLLTERAFLTNSYRYDAYGNLTSGTADAVNYYGYNAESTNVKTGFQYLRARYYDTENGTFTSEDSNLGTRENPLTRNRYSYTSNNPLNYKDPSGHSWWSKAKKAVKNFGKKVVNTAKKVVKTVVNTAKKVVKTVVNAAKSAVKWVTNAVKHPKQTYESVRDTVQKTYKKAVSAGKGFVKSVSNGYQSVKKTYTSFKSYVAERTSEIRAEIKRELCTTTNRIKEEFGKIDWGKVAVGGLVIAGLGVATVLTGGAAAGLTGAIVSGAFSGAVVGAGGGAIMGGISSKLNGGSFAEGASDGFMWGAIGGGLTGGAGGVISSTASASASNAFNNPLVKNATENILDTAMGTVEDIAHGQDVSVSSVLQDFGTGMLMSGLDAKKPSKNNNLNNSTGNIISEEVKWNNGWRTSDGKFASPKGGQKSGAWAEQDVWDTVKQKDGWGVVEGRVYTKDSTGQIRVYDGLAVTPSGKYIGLEVKSGNAKKTKAQREFDNRIGKSNPAVGVGKSDGISITHVVTIRRK</sequence>
<keyword evidence="6" id="KW-0378">Hydrolase</keyword>
<dbReference type="InterPro" id="IPR045351">
    <property type="entry name" value="DUF6531"/>
</dbReference>
<evidence type="ECO:0000259" key="5">
    <source>
        <dbReference type="Pfam" id="PF25023"/>
    </source>
</evidence>
<dbReference type="EMBL" id="CACRTG010000041">
    <property type="protein sequence ID" value="VYT34864.1"/>
    <property type="molecule type" value="Genomic_DNA"/>
</dbReference>
<feature type="region of interest" description="Disordered" evidence="2">
    <location>
        <begin position="42"/>
        <end position="119"/>
    </location>
</feature>
<organism evidence="6">
    <name type="scientific">[Clostridium] nexile</name>
    <dbReference type="NCBI Taxonomy" id="29361"/>
    <lineage>
        <taxon>Bacteria</taxon>
        <taxon>Bacillati</taxon>
        <taxon>Bacillota</taxon>
        <taxon>Clostridia</taxon>
        <taxon>Lachnospirales</taxon>
        <taxon>Lachnospiraceae</taxon>
        <taxon>Tyzzerella</taxon>
    </lineage>
</organism>
<dbReference type="Pfam" id="PF05593">
    <property type="entry name" value="RHS_repeat"/>
    <property type="match status" value="16"/>
</dbReference>
<feature type="domain" description="Teneurin-like YD-shell" evidence="5">
    <location>
        <begin position="2012"/>
        <end position="2162"/>
    </location>
</feature>
<evidence type="ECO:0000313" key="6">
    <source>
        <dbReference type="EMBL" id="VYT34864.1"/>
    </source>
</evidence>
<feature type="compositionally biased region" description="Basic and acidic residues" evidence="2">
    <location>
        <begin position="87"/>
        <end position="104"/>
    </location>
</feature>
<dbReference type="PANTHER" id="PTHR32305:SF15">
    <property type="entry name" value="PROTEIN RHSA-RELATED"/>
    <property type="match status" value="1"/>
</dbReference>
<dbReference type="Gene3D" id="2.180.10.10">
    <property type="entry name" value="RHS repeat-associated core"/>
    <property type="match status" value="9"/>
</dbReference>
<dbReference type="NCBIfam" id="TIGR03696">
    <property type="entry name" value="Rhs_assc_core"/>
    <property type="match status" value="1"/>
</dbReference>
<dbReference type="InterPro" id="IPR031325">
    <property type="entry name" value="RHS_repeat"/>
</dbReference>
<dbReference type="NCBIfam" id="NF033679">
    <property type="entry name" value="DNRLRE_dom"/>
    <property type="match status" value="1"/>
</dbReference>
<protein>
    <submittedName>
        <fullName evidence="6">Deoxyribonuclease RhsC</fullName>
        <ecNumber evidence="6">3.1.-.-</ecNumber>
    </submittedName>
</protein>
<reference evidence="6" key="1">
    <citation type="submission" date="2019-11" db="EMBL/GenBank/DDBJ databases">
        <authorList>
            <person name="Feng L."/>
        </authorList>
    </citation>
    <scope>NUCLEOTIDE SEQUENCE</scope>
    <source>
        <strain evidence="6">CnexileLFYP112</strain>
    </source>
</reference>
<feature type="chain" id="PRO_5039346707" evidence="3">
    <location>
        <begin position="26"/>
        <end position="3127"/>
    </location>
</feature>
<dbReference type="InterPro" id="IPR056823">
    <property type="entry name" value="TEN-like_YD-shell"/>
</dbReference>
<evidence type="ECO:0000256" key="3">
    <source>
        <dbReference type="SAM" id="SignalP"/>
    </source>
</evidence>
<accession>A0A6N2VWY6</accession>
<keyword evidence="3" id="KW-0732">Signal</keyword>
<proteinExistence type="predicted"/>
<evidence type="ECO:0000256" key="1">
    <source>
        <dbReference type="ARBA" id="ARBA00022737"/>
    </source>
</evidence>
<dbReference type="InterPro" id="IPR050708">
    <property type="entry name" value="T6SS_VgrG/RHS"/>
</dbReference>
<feature type="domain" description="DUF6531" evidence="4">
    <location>
        <begin position="764"/>
        <end position="838"/>
    </location>
</feature>
<keyword evidence="1" id="KW-0677">Repeat</keyword>
<evidence type="ECO:0000259" key="4">
    <source>
        <dbReference type="Pfam" id="PF20148"/>
    </source>
</evidence>
<dbReference type="NCBIfam" id="TIGR01643">
    <property type="entry name" value="YD_repeat_2x"/>
    <property type="match status" value="27"/>
</dbReference>
<feature type="domain" description="Teneurin-like YD-shell" evidence="5">
    <location>
        <begin position="1696"/>
        <end position="1874"/>
    </location>
</feature>
<dbReference type="GO" id="GO:0016787">
    <property type="term" value="F:hydrolase activity"/>
    <property type="evidence" value="ECO:0007669"/>
    <property type="project" value="UniProtKB-KW"/>
</dbReference>
<name>A0A6N2VWY6_9FIRM</name>
<dbReference type="Pfam" id="PF25023">
    <property type="entry name" value="TEN_YD-shell"/>
    <property type="match status" value="3"/>
</dbReference>
<dbReference type="SUPFAM" id="SSF69304">
    <property type="entry name" value="Tricorn protease N-terminal domain"/>
    <property type="match status" value="2"/>
</dbReference>
<dbReference type="InterPro" id="IPR006530">
    <property type="entry name" value="YD"/>
</dbReference>
<feature type="signal peptide" evidence="3">
    <location>
        <begin position="1"/>
        <end position="25"/>
    </location>
</feature>
<feature type="compositionally biased region" description="Basic and acidic residues" evidence="2">
    <location>
        <begin position="64"/>
        <end position="73"/>
    </location>
</feature>
<dbReference type="PANTHER" id="PTHR32305">
    <property type="match status" value="1"/>
</dbReference>